<evidence type="ECO:0000313" key="3">
    <source>
        <dbReference type="Proteomes" id="UP000541426"/>
    </source>
</evidence>
<feature type="region of interest" description="Disordered" evidence="1">
    <location>
        <begin position="22"/>
        <end position="187"/>
    </location>
</feature>
<comment type="caution">
    <text evidence="2">The sequence shown here is derived from an EMBL/GenBank/DDBJ whole genome shotgun (WGS) entry which is preliminary data.</text>
</comment>
<feature type="compositionally biased region" description="Acidic residues" evidence="1">
    <location>
        <begin position="198"/>
        <end position="212"/>
    </location>
</feature>
<feature type="compositionally biased region" description="Basic and acidic residues" evidence="1">
    <location>
        <begin position="267"/>
        <end position="283"/>
    </location>
</feature>
<organism evidence="2 3">
    <name type="scientific">Sagittula marina</name>
    <dbReference type="NCBI Taxonomy" id="943940"/>
    <lineage>
        <taxon>Bacteria</taxon>
        <taxon>Pseudomonadati</taxon>
        <taxon>Pseudomonadota</taxon>
        <taxon>Alphaproteobacteria</taxon>
        <taxon>Rhodobacterales</taxon>
        <taxon>Roseobacteraceae</taxon>
        <taxon>Sagittula</taxon>
    </lineage>
</organism>
<reference evidence="2 3" key="1">
    <citation type="submission" date="2020-08" db="EMBL/GenBank/DDBJ databases">
        <title>Genomic Encyclopedia of Type Strains, Phase IV (KMG-IV): sequencing the most valuable type-strain genomes for metagenomic binning, comparative biology and taxonomic classification.</title>
        <authorList>
            <person name="Goeker M."/>
        </authorList>
    </citation>
    <scope>NUCLEOTIDE SEQUENCE [LARGE SCALE GENOMIC DNA]</scope>
    <source>
        <strain evidence="2 3">DSM 102235</strain>
    </source>
</reference>
<dbReference type="EMBL" id="JACIEJ010000002">
    <property type="protein sequence ID" value="MBB3984679.1"/>
    <property type="molecule type" value="Genomic_DNA"/>
</dbReference>
<feature type="compositionally biased region" description="Basic and acidic residues" evidence="1">
    <location>
        <begin position="345"/>
        <end position="358"/>
    </location>
</feature>
<gene>
    <name evidence="2" type="ORF">GGQ68_000995</name>
</gene>
<feature type="compositionally biased region" description="Acidic residues" evidence="1">
    <location>
        <begin position="105"/>
        <end position="121"/>
    </location>
</feature>
<feature type="compositionally biased region" description="Basic and acidic residues" evidence="1">
    <location>
        <begin position="51"/>
        <end position="61"/>
    </location>
</feature>
<feature type="region of interest" description="Disordered" evidence="1">
    <location>
        <begin position="196"/>
        <end position="215"/>
    </location>
</feature>
<dbReference type="Proteomes" id="UP000541426">
    <property type="component" value="Unassembled WGS sequence"/>
</dbReference>
<feature type="region of interest" description="Disordered" evidence="1">
    <location>
        <begin position="228"/>
        <end position="390"/>
    </location>
</feature>
<dbReference type="RefSeq" id="WP_183963485.1">
    <property type="nucleotide sequence ID" value="NZ_BAABBZ010000014.1"/>
</dbReference>
<feature type="compositionally biased region" description="Polar residues" evidence="1">
    <location>
        <begin position="81"/>
        <end position="92"/>
    </location>
</feature>
<sequence length="442" mass="47819">MSNSVTNVEIEDILSSIRRLVSEDSPPRPNAPVARREAKRVDRLVLTPALRVKDPDPEARPAAKTGPVLLTNPAPPKPSVASETSPKPSLLTQLVEEEVTRALATDDEAEDRSDGADDAPAGDDILHLSSPVSSKRHDANPPEHGAEVTDLQSVLSQLKAETDEHSAELSEESAPDGVFDDESSADDELDLTAALAAFDDDAAGPETAEPDTELERKISALEALVRGRDKQLAQIMDDTGRGDAEEPVAQGSDSLASETPEVIADTAEGHETDLMDDNSHDSASEMPEEDDALTASAPSLADEIATAPEPQNDLAKRLTASQEPAAEASKPEDSDTVRPVFRRRATAEPRVIEWEDHTAGPTGALPQSEPEADISTQQAYSRDLSDEQDRNAPILDEAMLREMVSDIVRQELQGVLGERITRNVRKLVRREIHRVMMTQDFD</sequence>
<feature type="compositionally biased region" description="Acidic residues" evidence="1">
    <location>
        <begin position="169"/>
        <end position="187"/>
    </location>
</feature>
<feature type="compositionally biased region" description="Basic and acidic residues" evidence="1">
    <location>
        <begin position="135"/>
        <end position="147"/>
    </location>
</feature>
<dbReference type="AlphaFoldDB" id="A0A7W6GT08"/>
<proteinExistence type="predicted"/>
<protein>
    <submittedName>
        <fullName evidence="2">Uncharacterized protein</fullName>
    </submittedName>
</protein>
<evidence type="ECO:0000313" key="2">
    <source>
        <dbReference type="EMBL" id="MBB3984679.1"/>
    </source>
</evidence>
<evidence type="ECO:0000256" key="1">
    <source>
        <dbReference type="SAM" id="MobiDB-lite"/>
    </source>
</evidence>
<name>A0A7W6GT08_9RHOB</name>
<keyword evidence="3" id="KW-1185">Reference proteome</keyword>
<accession>A0A7W6GT08</accession>
<feature type="compositionally biased region" description="Basic and acidic residues" evidence="1">
    <location>
        <begin position="34"/>
        <end position="43"/>
    </location>
</feature>